<dbReference type="OrthoDB" id="5290767at2"/>
<feature type="domain" description="DUF2169" evidence="2">
    <location>
        <begin position="115"/>
        <end position="385"/>
    </location>
</feature>
<evidence type="ECO:0000256" key="1">
    <source>
        <dbReference type="SAM" id="MobiDB-lite"/>
    </source>
</evidence>
<dbReference type="EMBL" id="WJIE01000013">
    <property type="protein sequence ID" value="MRG96732.1"/>
    <property type="molecule type" value="Genomic_DNA"/>
</dbReference>
<sequence>MPAGTPSSSAGSPDALRLATRPRPRPRPRSRNLPAFAPEIGSFMVRGVKARSGGVNGKQMTHRCEARRPLPARGPSLFFSIDPASFGIGSGAMQILSVGPLRTGSLVWQKRAGGFVLTVVCKATYWLQPGEAMLSNEQEALNEADDHWDDDPNRSLRAASDLVPQKPRPEVTLVGYAYAPGQQPVRSLVARMVVGEVDKAIEVFCDRSFLPDGSLQEGTRFTRMRLTWERAGGGPGTHNPVGIRADVRDGYGRRTLPNLQPLGVYVSQPDDFVPPICFAPIAMSWPSRADLVGRAPPPAGVGLEGPSEAYFNAAPSDQLLSALRDNERIVLENLHPEHPRLITNLPGVRPAIFVDRGQGAAQRQKVRADALWIDTDRGIATLTWRVQIPLARPDEPGRVIVGMEMPGHELSWGEIVQAMAASESKGFSEEDHTQTNVISQVEADAARRAALPFSASPLHPGAREPQPSLSGDLPFQSSVLQPPTSAPRPWGQPLQTPPQPPTMKPPPVPAAARGSLPGTVVSPAPVPPVSKVSPSVSPPAPKPAPISTPAFVPPVVSAPVAAPPPVPAPVAVSTIPAAPPTRTPPVPPPVRPGTTSSEGGRGPSPWVGGAPGGVAPGRETLGTAAAAAAAAVAEAPKDSASDGGALGASNEAAGVRPWSAPRREIRSLVAEEEAQKPVIVRELLHLVWFEPSFVPRIRRVPSWKRLLSELEQRGADKEIDDVLAGKEAWEIEDRREIFEILARADRMDERGLVELMDQSIRDDGKYATPIVLVAGELETPFDEMETLKALSTAAAPLVGPTDEGLKAAVEAADKFVARSGLSWAPVVPEGLSNRIREAFAREKKGLPADALDTQAERALLGGRHYQKREVLGGTYLRLLLRLTAEATPIVAYAPEAVARKLPMFRKFRTRLVGELHPAQDQYEARGEALRALAIGTVTTPERGTAGAKS</sequence>
<reference evidence="3 4" key="1">
    <citation type="submission" date="2019-10" db="EMBL/GenBank/DDBJ databases">
        <title>A soil myxobacterium in the family Polyangiaceae.</title>
        <authorList>
            <person name="Li Y."/>
            <person name="Wang J."/>
        </authorList>
    </citation>
    <scope>NUCLEOTIDE SEQUENCE [LARGE SCALE GENOMIC DNA]</scope>
    <source>
        <strain evidence="3 4">DSM 14734</strain>
    </source>
</reference>
<dbReference type="AlphaFoldDB" id="A0A6N7PWX4"/>
<dbReference type="Pfam" id="PF09937">
    <property type="entry name" value="DUF2169"/>
    <property type="match status" value="1"/>
</dbReference>
<feature type="region of interest" description="Disordered" evidence="1">
    <location>
        <begin position="577"/>
        <end position="618"/>
    </location>
</feature>
<keyword evidence="4" id="KW-1185">Reference proteome</keyword>
<feature type="compositionally biased region" description="Low complexity" evidence="1">
    <location>
        <begin position="1"/>
        <end position="19"/>
    </location>
</feature>
<evidence type="ECO:0000259" key="2">
    <source>
        <dbReference type="Pfam" id="PF09937"/>
    </source>
</evidence>
<evidence type="ECO:0000313" key="3">
    <source>
        <dbReference type="EMBL" id="MRG96732.1"/>
    </source>
</evidence>
<gene>
    <name evidence="3" type="ORF">GF068_33130</name>
</gene>
<comment type="caution">
    <text evidence="3">The sequence shown here is derived from an EMBL/GenBank/DDBJ whole genome shotgun (WGS) entry which is preliminary data.</text>
</comment>
<dbReference type="Proteomes" id="UP000440224">
    <property type="component" value="Unassembled WGS sequence"/>
</dbReference>
<accession>A0A6N7PWX4</accession>
<organism evidence="3 4">
    <name type="scientific">Polyangium spumosum</name>
    <dbReference type="NCBI Taxonomy" id="889282"/>
    <lineage>
        <taxon>Bacteria</taxon>
        <taxon>Pseudomonadati</taxon>
        <taxon>Myxococcota</taxon>
        <taxon>Polyangia</taxon>
        <taxon>Polyangiales</taxon>
        <taxon>Polyangiaceae</taxon>
        <taxon>Polyangium</taxon>
    </lineage>
</organism>
<feature type="compositionally biased region" description="Basic residues" evidence="1">
    <location>
        <begin position="20"/>
        <end position="30"/>
    </location>
</feature>
<feature type="compositionally biased region" description="Pro residues" evidence="1">
    <location>
        <begin position="577"/>
        <end position="591"/>
    </location>
</feature>
<dbReference type="InterPro" id="IPR018683">
    <property type="entry name" value="DUF2169"/>
</dbReference>
<name>A0A6N7PWX4_9BACT</name>
<evidence type="ECO:0000313" key="4">
    <source>
        <dbReference type="Proteomes" id="UP000440224"/>
    </source>
</evidence>
<proteinExistence type="predicted"/>
<protein>
    <submittedName>
        <fullName evidence="3">DUF2169 domain-containing protein</fullName>
    </submittedName>
</protein>
<feature type="region of interest" description="Disordered" evidence="1">
    <location>
        <begin position="1"/>
        <end position="34"/>
    </location>
</feature>
<feature type="region of interest" description="Disordered" evidence="1">
    <location>
        <begin position="454"/>
        <end position="522"/>
    </location>
</feature>
<feature type="compositionally biased region" description="Pro residues" evidence="1">
    <location>
        <begin position="495"/>
        <end position="509"/>
    </location>
</feature>